<dbReference type="PANTHER" id="PTHR47055">
    <property type="entry name" value="DDE_TNP_1_7 DOMAIN-CONTAINING PROTEIN"/>
    <property type="match status" value="1"/>
</dbReference>
<evidence type="ECO:0000259" key="1">
    <source>
        <dbReference type="Pfam" id="PF13843"/>
    </source>
</evidence>
<organism evidence="2 3">
    <name type="scientific">Lepeophtheirus salmonis</name>
    <name type="common">Salmon louse</name>
    <name type="synonym">Caligus salmonis</name>
    <dbReference type="NCBI Taxonomy" id="72036"/>
    <lineage>
        <taxon>Eukaryota</taxon>
        <taxon>Metazoa</taxon>
        <taxon>Ecdysozoa</taxon>
        <taxon>Arthropoda</taxon>
        <taxon>Crustacea</taxon>
        <taxon>Multicrustacea</taxon>
        <taxon>Hexanauplia</taxon>
        <taxon>Copepoda</taxon>
        <taxon>Siphonostomatoida</taxon>
        <taxon>Caligidae</taxon>
        <taxon>Lepeophtheirus</taxon>
    </lineage>
</organism>
<evidence type="ECO:0000313" key="3">
    <source>
        <dbReference type="Proteomes" id="UP000675881"/>
    </source>
</evidence>
<dbReference type="PANTHER" id="PTHR47055:SF3">
    <property type="entry name" value="PHORBOL-ESTER_DAG-TYPE DOMAIN-CONTAINING PROTEIN"/>
    <property type="match status" value="1"/>
</dbReference>
<evidence type="ECO:0000313" key="2">
    <source>
        <dbReference type="EMBL" id="CAF2897538.1"/>
    </source>
</evidence>
<gene>
    <name evidence="2" type="ORF">LSAA_8120</name>
</gene>
<dbReference type="InterPro" id="IPR029526">
    <property type="entry name" value="PGBD"/>
</dbReference>
<dbReference type="GO" id="GO:0043565">
    <property type="term" value="F:sequence-specific DNA binding"/>
    <property type="evidence" value="ECO:0007669"/>
    <property type="project" value="TreeGrafter"/>
</dbReference>
<protein>
    <submittedName>
        <fullName evidence="2">(salmon louse) hypothetical protein</fullName>
    </submittedName>
</protein>
<dbReference type="Proteomes" id="UP000675881">
    <property type="component" value="Chromosome 3"/>
</dbReference>
<reference evidence="2" key="1">
    <citation type="submission" date="2021-02" db="EMBL/GenBank/DDBJ databases">
        <authorList>
            <person name="Bekaert M."/>
        </authorList>
    </citation>
    <scope>NUCLEOTIDE SEQUENCE</scope>
    <source>
        <strain evidence="2">IoA-00</strain>
    </source>
</reference>
<accession>A0A7R8CQX4</accession>
<keyword evidence="3" id="KW-1185">Reference proteome</keyword>
<proteinExistence type="predicted"/>
<dbReference type="EMBL" id="HG994582">
    <property type="protein sequence ID" value="CAF2897538.1"/>
    <property type="molecule type" value="Genomic_DNA"/>
</dbReference>
<feature type="domain" description="PiggyBac transposable element-derived protein" evidence="1">
    <location>
        <begin position="8"/>
        <end position="84"/>
    </location>
</feature>
<dbReference type="Pfam" id="PF13843">
    <property type="entry name" value="DDE_Tnp_1_7"/>
    <property type="match status" value="1"/>
</dbReference>
<dbReference type="InterPro" id="IPR052638">
    <property type="entry name" value="PiggyBac_TE-derived"/>
</dbReference>
<dbReference type="AlphaFoldDB" id="A0A7R8CQX4"/>
<sequence>MLPLVSNKNQHVVYFNNFFTSHQHLTNPAEESIRTCCTVRDNRTGHCPLLSRKECKRKPRGTYDFRSDGTVVCVKWNLTQATIMECFPYKKLKEEFHMSKRKQLINCI</sequence>
<name>A0A7R8CQX4_LEPSM</name>